<evidence type="ECO:0000256" key="14">
    <source>
        <dbReference type="SAM" id="MobiDB-lite"/>
    </source>
</evidence>
<comment type="domain">
    <text evidence="9">Possesses an unusual extended V-shaped dimeric structure with each monomer consisting of three distinct domains arranged along a curved 'spinal' alpha-helix. The N-terminal catalytic domain specifically recognizes the glutamate moiety of the substrate. The second domain is the NADPH-binding domain, and the third C-terminal domain is responsible for dimerization.</text>
</comment>
<evidence type="ECO:0000256" key="4">
    <source>
        <dbReference type="ARBA" id="ARBA00022857"/>
    </source>
</evidence>
<evidence type="ECO:0000259" key="17">
    <source>
        <dbReference type="Pfam" id="PF05201"/>
    </source>
</evidence>
<dbReference type="InterPro" id="IPR006151">
    <property type="entry name" value="Shikm_DH/Glu-tRNA_Rdtase"/>
</dbReference>
<feature type="active site" description="Nucleophile" evidence="9 10">
    <location>
        <position position="50"/>
    </location>
</feature>
<dbReference type="UniPathway" id="UPA00251">
    <property type="reaction ID" value="UER00316"/>
</dbReference>
<feature type="site" description="Important for activity" evidence="9 12">
    <location>
        <position position="91"/>
    </location>
</feature>
<gene>
    <name evidence="9" type="primary">hemA</name>
    <name evidence="18" type="ORF">ABB30_08205</name>
</gene>
<feature type="binding site" evidence="9 11">
    <location>
        <begin position="49"/>
        <end position="52"/>
    </location>
    <ligand>
        <name>substrate</name>
    </ligand>
</feature>
<dbReference type="InterPro" id="IPR015895">
    <property type="entry name" value="4pyrrol_synth_GluRdtase_N"/>
</dbReference>
<evidence type="ECO:0000256" key="1">
    <source>
        <dbReference type="ARBA" id="ARBA00005059"/>
    </source>
</evidence>
<dbReference type="InterPro" id="IPR015896">
    <property type="entry name" value="4pyrrol_synth_GluRdtase_dimer"/>
</dbReference>
<dbReference type="HAMAP" id="MF_00087">
    <property type="entry name" value="Glu_tRNA_reductase"/>
    <property type="match status" value="1"/>
</dbReference>
<evidence type="ECO:0000256" key="3">
    <source>
        <dbReference type="ARBA" id="ARBA00012970"/>
    </source>
</evidence>
<dbReference type="InterPro" id="IPR018214">
    <property type="entry name" value="GluRdtase_CS"/>
</dbReference>
<feature type="domain" description="Glutamyl-tRNA reductase N-terminal" evidence="17">
    <location>
        <begin position="6"/>
        <end position="148"/>
    </location>
</feature>
<feature type="domain" description="Quinate/shikimate 5-dehydrogenase/glutamyl-tRNA reductase" evidence="16">
    <location>
        <begin position="164"/>
        <end position="297"/>
    </location>
</feature>
<evidence type="ECO:0000256" key="5">
    <source>
        <dbReference type="ARBA" id="ARBA00023002"/>
    </source>
</evidence>
<organism evidence="18 19">
    <name type="scientific">Stenotrophomonas ginsengisoli</name>
    <dbReference type="NCBI Taxonomy" id="336566"/>
    <lineage>
        <taxon>Bacteria</taxon>
        <taxon>Pseudomonadati</taxon>
        <taxon>Pseudomonadota</taxon>
        <taxon>Gammaproteobacteria</taxon>
        <taxon>Lysobacterales</taxon>
        <taxon>Lysobacteraceae</taxon>
        <taxon>Stenotrophomonas</taxon>
    </lineage>
</organism>
<dbReference type="Pfam" id="PF00745">
    <property type="entry name" value="GlutR_dimer"/>
    <property type="match status" value="1"/>
</dbReference>
<dbReference type="PANTHER" id="PTHR43013">
    <property type="entry name" value="GLUTAMYL-TRNA REDUCTASE"/>
    <property type="match status" value="1"/>
</dbReference>
<dbReference type="STRING" id="336566.ABB30_08205"/>
<comment type="catalytic activity">
    <reaction evidence="7 9 13">
        <text>(S)-4-amino-5-oxopentanoate + tRNA(Glu) + NADP(+) = L-glutamyl-tRNA(Glu) + NADPH + H(+)</text>
        <dbReference type="Rhea" id="RHEA:12344"/>
        <dbReference type="Rhea" id="RHEA-COMP:9663"/>
        <dbReference type="Rhea" id="RHEA-COMP:9680"/>
        <dbReference type="ChEBI" id="CHEBI:15378"/>
        <dbReference type="ChEBI" id="CHEBI:57501"/>
        <dbReference type="ChEBI" id="CHEBI:57783"/>
        <dbReference type="ChEBI" id="CHEBI:58349"/>
        <dbReference type="ChEBI" id="CHEBI:78442"/>
        <dbReference type="ChEBI" id="CHEBI:78520"/>
        <dbReference type="EC" id="1.2.1.70"/>
    </reaction>
</comment>
<proteinExistence type="inferred from homology"/>
<evidence type="ECO:0000256" key="7">
    <source>
        <dbReference type="ARBA" id="ARBA00047464"/>
    </source>
</evidence>
<dbReference type="Pfam" id="PF05201">
    <property type="entry name" value="GlutR_N"/>
    <property type="match status" value="1"/>
</dbReference>
<evidence type="ECO:0000313" key="19">
    <source>
        <dbReference type="Proteomes" id="UP000050956"/>
    </source>
</evidence>
<dbReference type="PIRSF" id="PIRSF000445">
    <property type="entry name" value="4pyrrol_synth_GluRdtase"/>
    <property type="match status" value="1"/>
</dbReference>
<evidence type="ECO:0000256" key="6">
    <source>
        <dbReference type="ARBA" id="ARBA00023244"/>
    </source>
</evidence>
<dbReference type="SUPFAM" id="SSF51735">
    <property type="entry name" value="NAD(P)-binding Rossmann-fold domains"/>
    <property type="match status" value="1"/>
</dbReference>
<feature type="binding site" evidence="9 11">
    <location>
        <position position="112"/>
    </location>
    <ligand>
        <name>substrate</name>
    </ligand>
</feature>
<evidence type="ECO:0000256" key="10">
    <source>
        <dbReference type="PIRSR" id="PIRSR000445-1"/>
    </source>
</evidence>
<dbReference type="AlphaFoldDB" id="A0A0R0D531"/>
<dbReference type="SUPFAM" id="SSF69075">
    <property type="entry name" value="Glutamyl tRNA-reductase dimerization domain"/>
    <property type="match status" value="1"/>
</dbReference>
<feature type="binding site" evidence="9 11">
    <location>
        <begin position="106"/>
        <end position="108"/>
    </location>
    <ligand>
        <name>substrate</name>
    </ligand>
</feature>
<evidence type="ECO:0000256" key="2">
    <source>
        <dbReference type="ARBA" id="ARBA00005916"/>
    </source>
</evidence>
<keyword evidence="19" id="KW-1185">Reference proteome</keyword>
<dbReference type="Pfam" id="PF01488">
    <property type="entry name" value="Shikimate_DH"/>
    <property type="match status" value="1"/>
</dbReference>
<keyword evidence="6 9" id="KW-0627">Porphyrin biosynthesis</keyword>
<dbReference type="PATRIC" id="fig|336566.3.peg.982"/>
<feature type="domain" description="Tetrapyrrole biosynthesis glutamyl-tRNA reductase dimerisation" evidence="15">
    <location>
        <begin position="312"/>
        <end position="407"/>
    </location>
</feature>
<accession>A0A0R0D531</accession>
<dbReference type="InterPro" id="IPR036291">
    <property type="entry name" value="NAD(P)-bd_dom_sf"/>
</dbReference>
<dbReference type="CDD" id="cd05213">
    <property type="entry name" value="NAD_bind_Glutamyl_tRNA_reduct"/>
    <property type="match status" value="1"/>
</dbReference>
<evidence type="ECO:0000313" key="18">
    <source>
        <dbReference type="EMBL" id="KRG77212.1"/>
    </source>
</evidence>
<dbReference type="GO" id="GO:0019353">
    <property type="term" value="P:protoporphyrinogen IX biosynthetic process from glutamate"/>
    <property type="evidence" value="ECO:0007669"/>
    <property type="project" value="TreeGrafter"/>
</dbReference>
<dbReference type="FunFam" id="3.40.50.720:FF:000031">
    <property type="entry name" value="Glutamyl-tRNA reductase"/>
    <property type="match status" value="1"/>
</dbReference>
<evidence type="ECO:0000259" key="16">
    <source>
        <dbReference type="Pfam" id="PF01488"/>
    </source>
</evidence>
<dbReference type="GO" id="GO:0050661">
    <property type="term" value="F:NADP binding"/>
    <property type="evidence" value="ECO:0007669"/>
    <property type="project" value="InterPro"/>
</dbReference>
<dbReference type="Gene3D" id="3.30.460.30">
    <property type="entry name" value="Glutamyl-tRNA reductase, N-terminal domain"/>
    <property type="match status" value="1"/>
</dbReference>
<evidence type="ECO:0000256" key="9">
    <source>
        <dbReference type="HAMAP-Rule" id="MF_00087"/>
    </source>
</evidence>
<evidence type="ECO:0000256" key="8">
    <source>
        <dbReference type="ARBA" id="ARBA00068659"/>
    </source>
</evidence>
<dbReference type="SUPFAM" id="SSF69742">
    <property type="entry name" value="Glutamyl tRNA-reductase catalytic, N-terminal domain"/>
    <property type="match status" value="1"/>
</dbReference>
<dbReference type="Proteomes" id="UP000050956">
    <property type="component" value="Unassembled WGS sequence"/>
</dbReference>
<comment type="pathway">
    <text evidence="1 9 13">Porphyrin-containing compound metabolism; protoporphyrin-IX biosynthesis; 5-aminolevulinate from L-glutamyl-tRNA(Glu): step 1/2.</text>
</comment>
<reference evidence="18 19" key="1">
    <citation type="submission" date="2015-05" db="EMBL/GenBank/DDBJ databases">
        <title>Genome sequencing and analysis of members of genus Stenotrophomonas.</title>
        <authorList>
            <person name="Patil P.P."/>
            <person name="Midha S."/>
            <person name="Patil P.B."/>
        </authorList>
    </citation>
    <scope>NUCLEOTIDE SEQUENCE [LARGE SCALE GENOMIC DNA]</scope>
    <source>
        <strain evidence="18 19">DSM 24757</strain>
    </source>
</reference>
<dbReference type="InterPro" id="IPR036343">
    <property type="entry name" value="GluRdtase_N_sf"/>
</dbReference>
<evidence type="ECO:0000256" key="12">
    <source>
        <dbReference type="PIRSR" id="PIRSR000445-4"/>
    </source>
</evidence>
<feature type="binding site" evidence="9 11">
    <location>
        <position position="101"/>
    </location>
    <ligand>
        <name>substrate</name>
    </ligand>
</feature>
<comment type="function">
    <text evidence="9">Catalyzes the NADPH-dependent reduction of glutamyl-tRNA(Glu) to glutamate 1-semialdehyde (GSA).</text>
</comment>
<feature type="region of interest" description="Disordered" evidence="14">
    <location>
        <begin position="407"/>
        <end position="427"/>
    </location>
</feature>
<evidence type="ECO:0000256" key="13">
    <source>
        <dbReference type="RuleBase" id="RU000584"/>
    </source>
</evidence>
<dbReference type="NCBIfam" id="TIGR01035">
    <property type="entry name" value="hemA"/>
    <property type="match status" value="1"/>
</dbReference>
<keyword evidence="4 9" id="KW-0521">NADP</keyword>
<comment type="subunit">
    <text evidence="9">Homodimer.</text>
</comment>
<comment type="miscellaneous">
    <text evidence="9">During catalysis, the active site Cys acts as a nucleophile attacking the alpha-carbonyl group of tRNA-bound glutamate with the formation of a thioester intermediate between enzyme and glutamate, and the concomitant release of tRNA(Glu). The thioester intermediate is finally reduced by direct hydride transfer from NADPH, to form the product GSA.</text>
</comment>
<dbReference type="InterPro" id="IPR036453">
    <property type="entry name" value="GluRdtase_dimer_dom_sf"/>
</dbReference>
<evidence type="ECO:0000259" key="15">
    <source>
        <dbReference type="Pfam" id="PF00745"/>
    </source>
</evidence>
<dbReference type="PROSITE" id="PS00747">
    <property type="entry name" value="GLUTR"/>
    <property type="match status" value="1"/>
</dbReference>
<comment type="similarity">
    <text evidence="2 9 13">Belongs to the glutamyl-tRNA reductase family.</text>
</comment>
<comment type="caution">
    <text evidence="18">The sequence shown here is derived from an EMBL/GenBank/DDBJ whole genome shotgun (WGS) entry which is preliminary data.</text>
</comment>
<name>A0A0R0D531_9GAMM</name>
<dbReference type="GO" id="GO:0008883">
    <property type="term" value="F:glutamyl-tRNA reductase activity"/>
    <property type="evidence" value="ECO:0007669"/>
    <property type="project" value="UniProtKB-UniRule"/>
</dbReference>
<dbReference type="Gene3D" id="3.40.50.720">
    <property type="entry name" value="NAD(P)-binding Rossmann-like Domain"/>
    <property type="match status" value="1"/>
</dbReference>
<dbReference type="EC" id="1.2.1.70" evidence="3 9"/>
<sequence length="427" mass="46041">MSLWVLGLNHQTAPVELRERVSFAGEALPVALASLREHPQVQEAVLLSTCNRTELYAVTEDPANLNQWLSSQAGNLDGHLYQHGEGEAVRHLFRVATGLDSMVLGEPQILGQVKDAWSAARSHATLGHQLDQLFQHTFSVAKRARTDTRIGANPVSVASTAVRLAQESFIRLDGATVLLVGAGETMQLVAKHLSDAKVRRLLVANRTLSRAQALAQAHGGMALSLDALPRQLAEADIVFAATASPTPVIDAAMLAAALKQRRHKPMLLFDLAVPRDIATDVARLDDAYLYTVDDLEKAVAENRASRLQAADAAQAIIDMQVGQYLDNQRAAARANVIRDLRHFADHTRDGLLARAQQQLAAGKPAEQVLAQFANSLTKQLLHPPTMALRQAAQGQDHALLDAAARLFPAPADNPDPPPRANDADPAP</sequence>
<protein>
    <recommendedName>
        <fullName evidence="8 9">Glutamyl-tRNA reductase</fullName>
        <shortName evidence="9">GluTR</shortName>
        <ecNumber evidence="3 9">1.2.1.70</ecNumber>
    </recommendedName>
</protein>
<dbReference type="OrthoDB" id="110209at2"/>
<dbReference type="InterPro" id="IPR000343">
    <property type="entry name" value="4pyrrol_synth_GluRdtase"/>
</dbReference>
<evidence type="ECO:0000256" key="11">
    <source>
        <dbReference type="PIRSR" id="PIRSR000445-2"/>
    </source>
</evidence>
<dbReference type="FunFam" id="3.30.460.30:FF:000001">
    <property type="entry name" value="Glutamyl-tRNA reductase"/>
    <property type="match status" value="1"/>
</dbReference>
<dbReference type="PANTHER" id="PTHR43013:SF1">
    <property type="entry name" value="GLUTAMYL-TRNA REDUCTASE"/>
    <property type="match status" value="1"/>
</dbReference>
<keyword evidence="5 9" id="KW-0560">Oxidoreductase</keyword>
<feature type="binding site" evidence="9">
    <location>
        <begin position="181"/>
        <end position="186"/>
    </location>
    <ligand>
        <name>NADP(+)</name>
        <dbReference type="ChEBI" id="CHEBI:58349"/>
    </ligand>
</feature>
<dbReference type="EMBL" id="LDJM01000019">
    <property type="protein sequence ID" value="KRG77212.1"/>
    <property type="molecule type" value="Genomic_DNA"/>
</dbReference>
<dbReference type="RefSeq" id="WP_057637820.1">
    <property type="nucleotide sequence ID" value="NZ_LDJM01000019.1"/>
</dbReference>